<comment type="caution">
    <text evidence="3">The sequence shown here is derived from an EMBL/GenBank/DDBJ whole genome shotgun (WGS) entry which is preliminary data.</text>
</comment>
<gene>
    <name evidence="3" type="ORF">FYJ74_04405</name>
</gene>
<dbReference type="Proteomes" id="UP000473699">
    <property type="component" value="Unassembled WGS sequence"/>
</dbReference>
<feature type="domain" description="J" evidence="2">
    <location>
        <begin position="64"/>
        <end position="127"/>
    </location>
</feature>
<dbReference type="PRINTS" id="PR00625">
    <property type="entry name" value="JDOMAIN"/>
</dbReference>
<dbReference type="RefSeq" id="WP_154528374.1">
    <property type="nucleotide sequence ID" value="NZ_VUNH01000003.1"/>
</dbReference>
<dbReference type="InterPro" id="IPR036869">
    <property type="entry name" value="J_dom_sf"/>
</dbReference>
<organism evidence="3 4">
    <name type="scientific">Pyramidobacter porci</name>
    <dbReference type="NCBI Taxonomy" id="2605789"/>
    <lineage>
        <taxon>Bacteria</taxon>
        <taxon>Thermotogati</taxon>
        <taxon>Synergistota</taxon>
        <taxon>Synergistia</taxon>
        <taxon>Synergistales</taxon>
        <taxon>Dethiosulfovibrionaceae</taxon>
        <taxon>Pyramidobacter</taxon>
    </lineage>
</organism>
<accession>A0A6L5YAG4</accession>
<dbReference type="AlphaFoldDB" id="A0A6L5YAG4"/>
<dbReference type="InterPro" id="IPR001623">
    <property type="entry name" value="DnaJ_domain"/>
</dbReference>
<protein>
    <submittedName>
        <fullName evidence="3">J domain-containing protein</fullName>
    </submittedName>
</protein>
<dbReference type="SUPFAM" id="SSF46565">
    <property type="entry name" value="Chaperone J-domain"/>
    <property type="match status" value="1"/>
</dbReference>
<dbReference type="SMART" id="SM00271">
    <property type="entry name" value="DnaJ"/>
    <property type="match status" value="1"/>
</dbReference>
<evidence type="ECO:0000313" key="3">
    <source>
        <dbReference type="EMBL" id="MST55280.1"/>
    </source>
</evidence>
<dbReference type="Pfam" id="PF00226">
    <property type="entry name" value="DnaJ"/>
    <property type="match status" value="1"/>
</dbReference>
<dbReference type="InterPro" id="IPR050817">
    <property type="entry name" value="DjlA_DnaK_co-chaperone"/>
</dbReference>
<evidence type="ECO:0000259" key="2">
    <source>
        <dbReference type="PROSITE" id="PS50076"/>
    </source>
</evidence>
<reference evidence="3 4" key="1">
    <citation type="submission" date="2019-08" db="EMBL/GenBank/DDBJ databases">
        <title>In-depth cultivation of the pig gut microbiome towards novel bacterial diversity and tailored functional studies.</title>
        <authorList>
            <person name="Wylensek D."/>
            <person name="Hitch T.C.A."/>
            <person name="Clavel T."/>
        </authorList>
    </citation>
    <scope>NUCLEOTIDE SEQUENCE [LARGE SCALE GENOMIC DNA]</scope>
    <source>
        <strain evidence="3 4">SM-530-WT-4B</strain>
    </source>
</reference>
<dbReference type="PROSITE" id="PS50076">
    <property type="entry name" value="DNAJ_2"/>
    <property type="match status" value="1"/>
</dbReference>
<sequence>MGFLFKIVQRLIVPLLFLAFARSFLGDLFRRMGNRSAPRRDWQSGGESGRGFADSAAPGGASRSPYEILGLPRSAGDDEIRARYRELISKYHPDKFADLNDPEFTRLAARKFEQIQGAYEELKRLRGM</sequence>
<evidence type="ECO:0000313" key="4">
    <source>
        <dbReference type="Proteomes" id="UP000473699"/>
    </source>
</evidence>
<proteinExistence type="predicted"/>
<dbReference type="CDD" id="cd06257">
    <property type="entry name" value="DnaJ"/>
    <property type="match status" value="1"/>
</dbReference>
<dbReference type="EMBL" id="VUNH01000003">
    <property type="protein sequence ID" value="MST55280.1"/>
    <property type="molecule type" value="Genomic_DNA"/>
</dbReference>
<name>A0A6L5YAG4_9BACT</name>
<dbReference type="Gene3D" id="1.10.287.110">
    <property type="entry name" value="DnaJ domain"/>
    <property type="match status" value="1"/>
</dbReference>
<feature type="region of interest" description="Disordered" evidence="1">
    <location>
        <begin position="35"/>
        <end position="72"/>
    </location>
</feature>
<dbReference type="PANTHER" id="PTHR24074">
    <property type="entry name" value="CO-CHAPERONE PROTEIN DJLA"/>
    <property type="match status" value="1"/>
</dbReference>
<evidence type="ECO:0000256" key="1">
    <source>
        <dbReference type="SAM" id="MobiDB-lite"/>
    </source>
</evidence>
<keyword evidence="4" id="KW-1185">Reference proteome</keyword>